<evidence type="ECO:0000256" key="7">
    <source>
        <dbReference type="ARBA" id="ARBA00022603"/>
    </source>
</evidence>
<evidence type="ECO:0000256" key="4">
    <source>
        <dbReference type="ARBA" id="ARBA00013673"/>
    </source>
</evidence>
<dbReference type="NCBIfam" id="NF008693">
    <property type="entry name" value="PRK11713.2-3"/>
    <property type="match status" value="1"/>
</dbReference>
<dbReference type="PANTHER" id="PTHR30027:SF3">
    <property type="entry name" value="16S RRNA (URACIL(1498)-N(3))-METHYLTRANSFERASE"/>
    <property type="match status" value="1"/>
</dbReference>
<feature type="domain" description="Ribosomal RNA small subunit methyltransferase E methyltransferase" evidence="13">
    <location>
        <begin position="82"/>
        <end position="266"/>
    </location>
</feature>
<dbReference type="PANTHER" id="PTHR30027">
    <property type="entry name" value="RIBOSOMAL RNA SMALL SUBUNIT METHYLTRANSFERASE E"/>
    <property type="match status" value="1"/>
</dbReference>
<dbReference type="InterPro" id="IPR029028">
    <property type="entry name" value="Alpha/beta_knot_MTases"/>
</dbReference>
<evidence type="ECO:0000256" key="12">
    <source>
        <dbReference type="PIRNR" id="PIRNR015601"/>
    </source>
</evidence>
<dbReference type="RefSeq" id="WP_209682311.1">
    <property type="nucleotide sequence ID" value="NZ_JAGIOI010000001.1"/>
</dbReference>
<dbReference type="Proteomes" id="UP000711614">
    <property type="component" value="Unassembled WGS sequence"/>
</dbReference>
<evidence type="ECO:0000256" key="2">
    <source>
        <dbReference type="ARBA" id="ARBA00005528"/>
    </source>
</evidence>
<evidence type="ECO:0000256" key="3">
    <source>
        <dbReference type="ARBA" id="ARBA00012328"/>
    </source>
</evidence>
<comment type="subcellular location">
    <subcellularLocation>
        <location evidence="1 12">Cytoplasm</location>
    </subcellularLocation>
</comment>
<accession>A0ABS4Z0B8</accession>
<comment type="similarity">
    <text evidence="2 12">Belongs to the RNA methyltransferase RsmE family.</text>
</comment>
<protein>
    <recommendedName>
        <fullName evidence="4 12">Ribosomal RNA small subunit methyltransferase E</fullName>
        <ecNumber evidence="3 12">2.1.1.193</ecNumber>
    </recommendedName>
</protein>
<evidence type="ECO:0000256" key="5">
    <source>
        <dbReference type="ARBA" id="ARBA00022490"/>
    </source>
</evidence>
<dbReference type="CDD" id="cd18084">
    <property type="entry name" value="RsmE-like"/>
    <property type="match status" value="1"/>
</dbReference>
<dbReference type="SUPFAM" id="SSF75217">
    <property type="entry name" value="alpha/beta knot"/>
    <property type="match status" value="1"/>
</dbReference>
<dbReference type="GO" id="GO:0032259">
    <property type="term" value="P:methylation"/>
    <property type="evidence" value="ECO:0007669"/>
    <property type="project" value="UniProtKB-KW"/>
</dbReference>
<evidence type="ECO:0000259" key="13">
    <source>
        <dbReference type="Pfam" id="PF04452"/>
    </source>
</evidence>
<dbReference type="InterPro" id="IPR046887">
    <property type="entry name" value="RsmE_PUA-like"/>
</dbReference>
<feature type="domain" description="Ribosomal RNA small subunit methyltransferase E PUA-like" evidence="14">
    <location>
        <begin position="24"/>
        <end position="70"/>
    </location>
</feature>
<dbReference type="PIRSF" id="PIRSF015601">
    <property type="entry name" value="MTase_slr0722"/>
    <property type="match status" value="1"/>
</dbReference>
<dbReference type="InterPro" id="IPR046886">
    <property type="entry name" value="RsmE_MTase_dom"/>
</dbReference>
<keyword evidence="8 12" id="KW-0808">Transferase</keyword>
<evidence type="ECO:0000256" key="1">
    <source>
        <dbReference type="ARBA" id="ARBA00004496"/>
    </source>
</evidence>
<evidence type="ECO:0000313" key="16">
    <source>
        <dbReference type="Proteomes" id="UP000711614"/>
    </source>
</evidence>
<dbReference type="InterPro" id="IPR006700">
    <property type="entry name" value="RsmE"/>
</dbReference>
<keyword evidence="7 12" id="KW-0489">Methyltransferase</keyword>
<evidence type="ECO:0000256" key="10">
    <source>
        <dbReference type="ARBA" id="ARBA00025699"/>
    </source>
</evidence>
<reference evidence="15 16" key="1">
    <citation type="submission" date="2021-03" db="EMBL/GenBank/DDBJ databases">
        <title>Sequencing the genomes of 1000 actinobacteria strains.</title>
        <authorList>
            <person name="Klenk H.-P."/>
        </authorList>
    </citation>
    <scope>NUCLEOTIDE SEQUENCE [LARGE SCALE GENOMIC DNA]</scope>
    <source>
        <strain evidence="15 16">DSM 16005</strain>
    </source>
</reference>
<dbReference type="GO" id="GO:0008168">
    <property type="term" value="F:methyltransferase activity"/>
    <property type="evidence" value="ECO:0007669"/>
    <property type="project" value="UniProtKB-KW"/>
</dbReference>
<gene>
    <name evidence="15" type="ORF">JOF48_003240</name>
</gene>
<evidence type="ECO:0000256" key="8">
    <source>
        <dbReference type="ARBA" id="ARBA00022679"/>
    </source>
</evidence>
<organism evidence="15 16">
    <name type="scientific">Arthrobacter stackebrandtii</name>
    <dbReference type="NCBI Taxonomy" id="272161"/>
    <lineage>
        <taxon>Bacteria</taxon>
        <taxon>Bacillati</taxon>
        <taxon>Actinomycetota</taxon>
        <taxon>Actinomycetes</taxon>
        <taxon>Micrococcales</taxon>
        <taxon>Micrococcaceae</taxon>
        <taxon>Arthrobacter</taxon>
    </lineage>
</organism>
<evidence type="ECO:0000256" key="11">
    <source>
        <dbReference type="ARBA" id="ARBA00047944"/>
    </source>
</evidence>
<evidence type="ECO:0000259" key="14">
    <source>
        <dbReference type="Pfam" id="PF20260"/>
    </source>
</evidence>
<keyword evidence="9 12" id="KW-0949">S-adenosyl-L-methionine</keyword>
<dbReference type="InterPro" id="IPR015947">
    <property type="entry name" value="PUA-like_sf"/>
</dbReference>
<dbReference type="SUPFAM" id="SSF88697">
    <property type="entry name" value="PUA domain-like"/>
    <property type="match status" value="1"/>
</dbReference>
<evidence type="ECO:0000256" key="6">
    <source>
        <dbReference type="ARBA" id="ARBA00022552"/>
    </source>
</evidence>
<dbReference type="Pfam" id="PF20260">
    <property type="entry name" value="PUA_4"/>
    <property type="match status" value="1"/>
</dbReference>
<proteinExistence type="inferred from homology"/>
<comment type="caution">
    <text evidence="15">The sequence shown here is derived from an EMBL/GenBank/DDBJ whole genome shotgun (WGS) entry which is preliminary data.</text>
</comment>
<keyword evidence="6 12" id="KW-0698">rRNA processing</keyword>
<dbReference type="EC" id="2.1.1.193" evidence="3 12"/>
<comment type="function">
    <text evidence="10 12">Specifically methylates the N3 position of the uracil ring of uridine 1498 (m3U1498) in 16S rRNA. Acts on the fully assembled 30S ribosomal subunit.</text>
</comment>
<evidence type="ECO:0000256" key="9">
    <source>
        <dbReference type="ARBA" id="ARBA00022691"/>
    </source>
</evidence>
<comment type="catalytic activity">
    <reaction evidence="11 12">
        <text>uridine(1498) in 16S rRNA + S-adenosyl-L-methionine = N(3)-methyluridine(1498) in 16S rRNA + S-adenosyl-L-homocysteine + H(+)</text>
        <dbReference type="Rhea" id="RHEA:42920"/>
        <dbReference type="Rhea" id="RHEA-COMP:10283"/>
        <dbReference type="Rhea" id="RHEA-COMP:10284"/>
        <dbReference type="ChEBI" id="CHEBI:15378"/>
        <dbReference type="ChEBI" id="CHEBI:57856"/>
        <dbReference type="ChEBI" id="CHEBI:59789"/>
        <dbReference type="ChEBI" id="CHEBI:65315"/>
        <dbReference type="ChEBI" id="CHEBI:74502"/>
        <dbReference type="EC" id="2.1.1.193"/>
    </reaction>
</comment>
<evidence type="ECO:0000313" key="15">
    <source>
        <dbReference type="EMBL" id="MBP2414441.1"/>
    </source>
</evidence>
<name>A0ABS4Z0B8_9MICC</name>
<sequence length="273" mass="27773">MSNPVFYAAPGDLAPLTPGDSFTLGGAEGRHAATVKRLAAGEPVDMCDGAGLRLVCTVTGADKSSLTVEVREVLHEPAAVPAFTLVQALAKGDRDELAVETATELGIDAVFPWQAERSIVRWKMDKAVKGPEKWRAVVAAAAKQARRSSVPVVGPLLGTAGVCEQIAAAGLALILHEDATESVADIARSWRDAQSGQALAGTAAGEATAGNAPVPAAGGVLMIVGPEGGMSAAEVAAFTDAGARTALLGRHVLRSSTAGPAAVVLLSQELGRW</sequence>
<keyword evidence="5 12" id="KW-0963">Cytoplasm</keyword>
<dbReference type="Pfam" id="PF04452">
    <property type="entry name" value="Methyltrans_RNA"/>
    <property type="match status" value="1"/>
</dbReference>
<dbReference type="InterPro" id="IPR029026">
    <property type="entry name" value="tRNA_m1G_MTases_N"/>
</dbReference>
<dbReference type="EMBL" id="JAGIOI010000001">
    <property type="protein sequence ID" value="MBP2414441.1"/>
    <property type="molecule type" value="Genomic_DNA"/>
</dbReference>
<dbReference type="Gene3D" id="3.40.1280.10">
    <property type="match status" value="1"/>
</dbReference>
<dbReference type="NCBIfam" id="TIGR00046">
    <property type="entry name" value="RsmE family RNA methyltransferase"/>
    <property type="match status" value="1"/>
</dbReference>
<dbReference type="Gene3D" id="2.40.240.20">
    <property type="entry name" value="Hypothetical PUA domain-like, domain 1"/>
    <property type="match status" value="1"/>
</dbReference>
<keyword evidence="16" id="KW-1185">Reference proteome</keyword>